<name>A0AAD7CX16_MYCRO</name>
<dbReference type="AlphaFoldDB" id="A0AAD7CX16"/>
<dbReference type="Proteomes" id="UP001221757">
    <property type="component" value="Unassembled WGS sequence"/>
</dbReference>
<feature type="compositionally biased region" description="Low complexity" evidence="1">
    <location>
        <begin position="216"/>
        <end position="229"/>
    </location>
</feature>
<gene>
    <name evidence="2" type="ORF">B0H17DRAFT_1251655</name>
</gene>
<comment type="caution">
    <text evidence="2">The sequence shown here is derived from an EMBL/GenBank/DDBJ whole genome shotgun (WGS) entry which is preliminary data.</text>
</comment>
<evidence type="ECO:0000313" key="2">
    <source>
        <dbReference type="EMBL" id="KAJ7667362.1"/>
    </source>
</evidence>
<sequence>MAPNISSRSSKQRFYYDTPTPLPPRRSTRPRKSLGKQPALSPPEDTQFSRHDPTPTQIDQCQKALNEAAAHGDILTWSSETNSDRPTVWNSLPSAEWPLPQCPHAMNPFRLESETRQQAFNTKQEGWHFKAPGHACIFINKISPLGSRKLTEHGEDSDDENQGHWADSADEEESFTLMALDVEAAAKVAEVNTETEKRLGSLSWPPPPLYSPGGPPAYSSPVPSTSSPIRPRPSPANSNQIKSYMSCSKADDRAAYNKDFALRIQDNQWAAHPEEHPAWKRALEDLPVLMRPFHPVNQSHLPTTFMTTLCGEMLTELNSTMGLPKETFLRILVQNIQCDVCLCAYSVEGYHDHRKAHEHRLVCSNTPDLYPIEEKHLELEGLYDMVTRTHPSGIPLSSHSSQLNSSAIGRAWIAWNSHIGIPMDVWAVISSAWTYCGECQLVHAFESDRVHRDENNLCRDVGQGKVGTIVRGQERADPNSQLVVWKMS</sequence>
<feature type="compositionally biased region" description="Pro residues" evidence="1">
    <location>
        <begin position="204"/>
        <end position="215"/>
    </location>
</feature>
<feature type="region of interest" description="Disordered" evidence="1">
    <location>
        <begin position="149"/>
        <end position="168"/>
    </location>
</feature>
<feature type="region of interest" description="Disordered" evidence="1">
    <location>
        <begin position="191"/>
        <end position="240"/>
    </location>
</feature>
<dbReference type="EMBL" id="JARKIE010000201">
    <property type="protein sequence ID" value="KAJ7667362.1"/>
    <property type="molecule type" value="Genomic_DNA"/>
</dbReference>
<feature type="region of interest" description="Disordered" evidence="1">
    <location>
        <begin position="1"/>
        <end position="56"/>
    </location>
</feature>
<accession>A0AAD7CX16</accession>
<proteinExistence type="predicted"/>
<evidence type="ECO:0000313" key="3">
    <source>
        <dbReference type="Proteomes" id="UP001221757"/>
    </source>
</evidence>
<protein>
    <submittedName>
        <fullName evidence="2">Uncharacterized protein</fullName>
    </submittedName>
</protein>
<keyword evidence="3" id="KW-1185">Reference proteome</keyword>
<organism evidence="2 3">
    <name type="scientific">Mycena rosella</name>
    <name type="common">Pink bonnet</name>
    <name type="synonym">Agaricus rosellus</name>
    <dbReference type="NCBI Taxonomy" id="1033263"/>
    <lineage>
        <taxon>Eukaryota</taxon>
        <taxon>Fungi</taxon>
        <taxon>Dikarya</taxon>
        <taxon>Basidiomycota</taxon>
        <taxon>Agaricomycotina</taxon>
        <taxon>Agaricomycetes</taxon>
        <taxon>Agaricomycetidae</taxon>
        <taxon>Agaricales</taxon>
        <taxon>Marasmiineae</taxon>
        <taxon>Mycenaceae</taxon>
        <taxon>Mycena</taxon>
    </lineage>
</organism>
<reference evidence="2" key="1">
    <citation type="submission" date="2023-03" db="EMBL/GenBank/DDBJ databases">
        <title>Massive genome expansion in bonnet fungi (Mycena s.s.) driven by repeated elements and novel gene families across ecological guilds.</title>
        <authorList>
            <consortium name="Lawrence Berkeley National Laboratory"/>
            <person name="Harder C.B."/>
            <person name="Miyauchi S."/>
            <person name="Viragh M."/>
            <person name="Kuo A."/>
            <person name="Thoen E."/>
            <person name="Andreopoulos B."/>
            <person name="Lu D."/>
            <person name="Skrede I."/>
            <person name="Drula E."/>
            <person name="Henrissat B."/>
            <person name="Morin E."/>
            <person name="Kohler A."/>
            <person name="Barry K."/>
            <person name="LaButti K."/>
            <person name="Morin E."/>
            <person name="Salamov A."/>
            <person name="Lipzen A."/>
            <person name="Mereny Z."/>
            <person name="Hegedus B."/>
            <person name="Baldrian P."/>
            <person name="Stursova M."/>
            <person name="Weitz H."/>
            <person name="Taylor A."/>
            <person name="Grigoriev I.V."/>
            <person name="Nagy L.G."/>
            <person name="Martin F."/>
            <person name="Kauserud H."/>
        </authorList>
    </citation>
    <scope>NUCLEOTIDE SEQUENCE</scope>
    <source>
        <strain evidence="2">CBHHK067</strain>
    </source>
</reference>
<evidence type="ECO:0000256" key="1">
    <source>
        <dbReference type="SAM" id="MobiDB-lite"/>
    </source>
</evidence>